<evidence type="ECO:0000256" key="2">
    <source>
        <dbReference type="ARBA" id="ARBA00022475"/>
    </source>
</evidence>
<keyword evidence="5" id="KW-0472">Membrane</keyword>
<keyword evidence="4 7" id="KW-0808">Transferase</keyword>
<comment type="caution">
    <text evidence="7">The sequence shown here is derived from an EMBL/GenBank/DDBJ whole genome shotgun (WGS) entry which is preliminary data.</text>
</comment>
<accession>A0A6I4IEG8</accession>
<feature type="domain" description="Glycosyltransferase 2-like" evidence="6">
    <location>
        <begin position="3"/>
        <end position="124"/>
    </location>
</feature>
<evidence type="ECO:0000256" key="3">
    <source>
        <dbReference type="ARBA" id="ARBA00022676"/>
    </source>
</evidence>
<name>A0A6I4IEG8_9FLAO</name>
<dbReference type="PANTHER" id="PTHR43646:SF2">
    <property type="entry name" value="GLYCOSYLTRANSFERASE 2-LIKE DOMAIN-CONTAINING PROTEIN"/>
    <property type="match status" value="1"/>
</dbReference>
<evidence type="ECO:0000256" key="4">
    <source>
        <dbReference type="ARBA" id="ARBA00022679"/>
    </source>
</evidence>
<evidence type="ECO:0000313" key="7">
    <source>
        <dbReference type="EMBL" id="MVO07965.1"/>
    </source>
</evidence>
<dbReference type="NCBIfam" id="TIGR04283">
    <property type="entry name" value="glyco_like_mftF"/>
    <property type="match status" value="1"/>
</dbReference>
<dbReference type="Pfam" id="PF00535">
    <property type="entry name" value="Glycos_transf_2"/>
    <property type="match status" value="1"/>
</dbReference>
<evidence type="ECO:0000259" key="6">
    <source>
        <dbReference type="Pfam" id="PF00535"/>
    </source>
</evidence>
<comment type="subcellular location">
    <subcellularLocation>
        <location evidence="1">Cell membrane</location>
    </subcellularLocation>
</comment>
<dbReference type="SUPFAM" id="SSF53448">
    <property type="entry name" value="Nucleotide-diphospho-sugar transferases"/>
    <property type="match status" value="1"/>
</dbReference>
<dbReference type="PANTHER" id="PTHR43646">
    <property type="entry name" value="GLYCOSYLTRANSFERASE"/>
    <property type="match status" value="1"/>
</dbReference>
<protein>
    <submittedName>
        <fullName evidence="7">Glycosyltransferase</fullName>
    </submittedName>
</protein>
<evidence type="ECO:0000256" key="1">
    <source>
        <dbReference type="ARBA" id="ARBA00004236"/>
    </source>
</evidence>
<dbReference type="InterPro" id="IPR001173">
    <property type="entry name" value="Glyco_trans_2-like"/>
</dbReference>
<dbReference type="InterPro" id="IPR029044">
    <property type="entry name" value="Nucleotide-diphossugar_trans"/>
</dbReference>
<dbReference type="CDD" id="cd02522">
    <property type="entry name" value="GT_2_like_a"/>
    <property type="match status" value="1"/>
</dbReference>
<dbReference type="InterPro" id="IPR026461">
    <property type="entry name" value="Trfase_2_rSAM/seldom_assoc"/>
</dbReference>
<dbReference type="AlphaFoldDB" id="A0A6I4IEG8"/>
<organism evidence="7 8">
    <name type="scientific">Flavobacterium profundi</name>
    <dbReference type="NCBI Taxonomy" id="1774945"/>
    <lineage>
        <taxon>Bacteria</taxon>
        <taxon>Pseudomonadati</taxon>
        <taxon>Bacteroidota</taxon>
        <taxon>Flavobacteriia</taxon>
        <taxon>Flavobacteriales</taxon>
        <taxon>Flavobacteriaceae</taxon>
        <taxon>Flavobacterium</taxon>
    </lineage>
</organism>
<dbReference type="GO" id="GO:0016757">
    <property type="term" value="F:glycosyltransferase activity"/>
    <property type="evidence" value="ECO:0007669"/>
    <property type="project" value="UniProtKB-KW"/>
</dbReference>
<dbReference type="EMBL" id="WQLW01000001">
    <property type="protein sequence ID" value="MVO07965.1"/>
    <property type="molecule type" value="Genomic_DNA"/>
</dbReference>
<evidence type="ECO:0000256" key="5">
    <source>
        <dbReference type="ARBA" id="ARBA00023136"/>
    </source>
</evidence>
<evidence type="ECO:0000313" key="8">
    <source>
        <dbReference type="Proteomes" id="UP000431264"/>
    </source>
</evidence>
<sequence>MISIIIPVFNEEKNIGKVITYLLENTNPKNCKEILVVDGGSTDQTISIAKEYESVTILQCGKGRAKQLNHGASYATGKVLYFLHCDSIPPKGFDGLILDSIYDGKLSGCFKMKFESNHLLLKISEWFTQFNLQYFRGGDQSLFIEKELFDSLGGFNTNFIVYEDNEFIHRLYKQASFHVIQKPIVTSSRRYQENGFWKLQFHFMMIHLLYHIKVYNHQEIYKYYKKNIK</sequence>
<dbReference type="OrthoDB" id="9810303at2"/>
<dbReference type="Proteomes" id="UP000431264">
    <property type="component" value="Unassembled WGS sequence"/>
</dbReference>
<dbReference type="RefSeq" id="WP_140996353.1">
    <property type="nucleotide sequence ID" value="NZ_VDCZ01000001.1"/>
</dbReference>
<keyword evidence="8" id="KW-1185">Reference proteome</keyword>
<proteinExistence type="predicted"/>
<keyword evidence="2" id="KW-1003">Cell membrane</keyword>
<reference evidence="8" key="1">
    <citation type="submission" date="2019-05" db="EMBL/GenBank/DDBJ databases">
        <title>Flavobacterium profundi sp. nov., isolated from a deep-sea seamount.</title>
        <authorList>
            <person name="Zhang D.-C."/>
        </authorList>
    </citation>
    <scope>NUCLEOTIDE SEQUENCE [LARGE SCALE GENOMIC DNA]</scope>
    <source>
        <strain evidence="8">TP390</strain>
    </source>
</reference>
<dbReference type="GO" id="GO:0005886">
    <property type="term" value="C:plasma membrane"/>
    <property type="evidence" value="ECO:0007669"/>
    <property type="project" value="UniProtKB-SubCell"/>
</dbReference>
<keyword evidence="3" id="KW-0328">Glycosyltransferase</keyword>
<gene>
    <name evidence="7" type="ORF">GOQ30_02145</name>
</gene>
<dbReference type="Gene3D" id="3.90.550.10">
    <property type="entry name" value="Spore Coat Polysaccharide Biosynthesis Protein SpsA, Chain A"/>
    <property type="match status" value="1"/>
</dbReference>